<dbReference type="Proteomes" id="UP000324222">
    <property type="component" value="Unassembled WGS sequence"/>
</dbReference>
<gene>
    <name evidence="2" type="ORF">E2C01_071844</name>
</gene>
<name>A0A5B7I0Z7_PORTR</name>
<reference evidence="2 3" key="1">
    <citation type="submission" date="2019-05" db="EMBL/GenBank/DDBJ databases">
        <title>Another draft genome of Portunus trituberculatus and its Hox gene families provides insights of decapod evolution.</title>
        <authorList>
            <person name="Jeong J.-H."/>
            <person name="Song I."/>
            <person name="Kim S."/>
            <person name="Choi T."/>
            <person name="Kim D."/>
            <person name="Ryu S."/>
            <person name="Kim W."/>
        </authorList>
    </citation>
    <scope>NUCLEOTIDE SEQUENCE [LARGE SCALE GENOMIC DNA]</scope>
    <source>
        <tissue evidence="2">Muscle</tissue>
    </source>
</reference>
<feature type="compositionally biased region" description="Basic and acidic residues" evidence="1">
    <location>
        <begin position="67"/>
        <end position="79"/>
    </location>
</feature>
<protein>
    <submittedName>
        <fullName evidence="2">Uncharacterized protein</fullName>
    </submittedName>
</protein>
<evidence type="ECO:0000313" key="3">
    <source>
        <dbReference type="Proteomes" id="UP000324222"/>
    </source>
</evidence>
<dbReference type="AlphaFoldDB" id="A0A5B7I0Z7"/>
<sequence length="79" mass="9401">MKYHQLLCSSLITAEHRGRKKKVIKVFEEQNRYDVREGERRREVEITHIHAEEEMRPQLTSPLGSGREGRRGIGDWKEK</sequence>
<evidence type="ECO:0000256" key="1">
    <source>
        <dbReference type="SAM" id="MobiDB-lite"/>
    </source>
</evidence>
<organism evidence="2 3">
    <name type="scientific">Portunus trituberculatus</name>
    <name type="common">Swimming crab</name>
    <name type="synonym">Neptunus trituberculatus</name>
    <dbReference type="NCBI Taxonomy" id="210409"/>
    <lineage>
        <taxon>Eukaryota</taxon>
        <taxon>Metazoa</taxon>
        <taxon>Ecdysozoa</taxon>
        <taxon>Arthropoda</taxon>
        <taxon>Crustacea</taxon>
        <taxon>Multicrustacea</taxon>
        <taxon>Malacostraca</taxon>
        <taxon>Eumalacostraca</taxon>
        <taxon>Eucarida</taxon>
        <taxon>Decapoda</taxon>
        <taxon>Pleocyemata</taxon>
        <taxon>Brachyura</taxon>
        <taxon>Eubrachyura</taxon>
        <taxon>Portunoidea</taxon>
        <taxon>Portunidae</taxon>
        <taxon>Portuninae</taxon>
        <taxon>Portunus</taxon>
    </lineage>
</organism>
<proteinExistence type="predicted"/>
<feature type="region of interest" description="Disordered" evidence="1">
    <location>
        <begin position="50"/>
        <end position="79"/>
    </location>
</feature>
<evidence type="ECO:0000313" key="2">
    <source>
        <dbReference type="EMBL" id="MPC77392.1"/>
    </source>
</evidence>
<keyword evidence="3" id="KW-1185">Reference proteome</keyword>
<comment type="caution">
    <text evidence="2">The sequence shown here is derived from an EMBL/GenBank/DDBJ whole genome shotgun (WGS) entry which is preliminary data.</text>
</comment>
<accession>A0A5B7I0Z7</accession>
<dbReference type="EMBL" id="VSRR010045746">
    <property type="protein sequence ID" value="MPC77392.1"/>
    <property type="molecule type" value="Genomic_DNA"/>
</dbReference>